<gene>
    <name evidence="2" type="ORF">DRF62_06875</name>
</gene>
<dbReference type="GO" id="GO:0005737">
    <property type="term" value="C:cytoplasm"/>
    <property type="evidence" value="ECO:0007669"/>
    <property type="project" value="TreeGrafter"/>
</dbReference>
<dbReference type="PANTHER" id="PTHR13847">
    <property type="entry name" value="SARCOSINE DEHYDROGENASE-RELATED"/>
    <property type="match status" value="1"/>
</dbReference>
<evidence type="ECO:0000313" key="3">
    <source>
        <dbReference type="Proteomes" id="UP000256512"/>
    </source>
</evidence>
<dbReference type="InterPro" id="IPR036188">
    <property type="entry name" value="FAD/NAD-bd_sf"/>
</dbReference>
<dbReference type="SUPFAM" id="SSF51905">
    <property type="entry name" value="FAD/NAD(P)-binding domain"/>
    <property type="match status" value="1"/>
</dbReference>
<feature type="domain" description="FAD dependent oxidoreductase" evidence="1">
    <location>
        <begin position="5"/>
        <end position="324"/>
    </location>
</feature>
<reference evidence="2 3" key="1">
    <citation type="journal article" date="2006" name="Int. J. Syst. Evol. Microbiol.">
        <title>Chryseobacterium piscium sp. nov., isolated from fish of the South Atlantic Ocean off South Africa.</title>
        <authorList>
            <person name="de Beer H."/>
            <person name="Hugo C.J."/>
            <person name="Jooste P.J."/>
            <person name="Vancanneyt M."/>
            <person name="Coenye T."/>
            <person name="Vandamme P."/>
        </authorList>
    </citation>
    <scope>NUCLEOTIDE SEQUENCE [LARGE SCALE GENOMIC DNA]</scope>
    <source>
        <strain evidence="2 3">CCUG 51923</strain>
    </source>
</reference>
<evidence type="ECO:0000313" key="2">
    <source>
        <dbReference type="EMBL" id="REC55329.1"/>
    </source>
</evidence>
<dbReference type="RefSeq" id="WP_115949667.1">
    <property type="nucleotide sequence ID" value="NZ_QNVS01000014.1"/>
</dbReference>
<proteinExistence type="predicted"/>
<dbReference type="Proteomes" id="UP000256512">
    <property type="component" value="Unassembled WGS sequence"/>
</dbReference>
<dbReference type="EMBL" id="QNVS01000014">
    <property type="protein sequence ID" value="REC55329.1"/>
    <property type="molecule type" value="Genomic_DNA"/>
</dbReference>
<accession>A0A3D9BP81</accession>
<keyword evidence="3" id="KW-1185">Reference proteome</keyword>
<name>A0A3D9BP81_9FLAO</name>
<evidence type="ECO:0000259" key="1">
    <source>
        <dbReference type="Pfam" id="PF01266"/>
    </source>
</evidence>
<dbReference type="InterPro" id="IPR006076">
    <property type="entry name" value="FAD-dep_OxRdtase"/>
</dbReference>
<dbReference type="Gene3D" id="3.30.9.10">
    <property type="entry name" value="D-Amino Acid Oxidase, subunit A, domain 2"/>
    <property type="match status" value="1"/>
</dbReference>
<dbReference type="Gene3D" id="3.50.50.60">
    <property type="entry name" value="FAD/NAD(P)-binding domain"/>
    <property type="match status" value="1"/>
</dbReference>
<organism evidence="2 3">
    <name type="scientific">Chryseobacterium piscium</name>
    <dbReference type="NCBI Taxonomy" id="333702"/>
    <lineage>
        <taxon>Bacteria</taxon>
        <taxon>Pseudomonadati</taxon>
        <taxon>Bacteroidota</taxon>
        <taxon>Flavobacteriia</taxon>
        <taxon>Flavobacteriales</taxon>
        <taxon>Weeksellaceae</taxon>
        <taxon>Chryseobacterium group</taxon>
        <taxon>Chryseobacterium</taxon>
    </lineage>
</organism>
<dbReference type="Pfam" id="PF01266">
    <property type="entry name" value="DAO"/>
    <property type="match status" value="1"/>
</dbReference>
<sequence length="343" mass="39743">MKNVDYIIVGDGYAALFFAHQLLLNNKSFVIFSEGKKSASQISAGIINPVVLKKFTTFWLAQEQIDFLKKSLKEIESYTGENYLIESPIHRIFHDENEQQLWLKKSANDDLKNFLDENFDHLNGVKNDFYTGKVNQSARLNVKGFFAGLLSYLENNGNLIKEKFDYSEIDTSNSTYKDFSFKNILFCEGMGVKENPYFSEIAVIPNKGHHIRVKLSESIPQDITIKKKHFLFPLDNNLHFYGGTYDREQMHHEIDHSAVEQLQKGLSEFYPHDFEIKEVHFGFRPTVKDRRPILGRHSQHSNLYVFNGLGARGILNGCYFSKTLFDYIENNIPLPKEISIDRF</sequence>
<comment type="caution">
    <text evidence="2">The sequence shown here is derived from an EMBL/GenBank/DDBJ whole genome shotgun (WGS) entry which is preliminary data.</text>
</comment>
<dbReference type="AlphaFoldDB" id="A0A3D9BP81"/>
<protein>
    <submittedName>
        <fullName evidence="2">FAD-binding oxidoreductase</fullName>
    </submittedName>
</protein>